<dbReference type="PROSITE" id="PS50043">
    <property type="entry name" value="HTH_LUXR_2"/>
    <property type="match status" value="1"/>
</dbReference>
<dbReference type="PROSITE" id="PS50110">
    <property type="entry name" value="RESPONSE_REGULATORY"/>
    <property type="match status" value="1"/>
</dbReference>
<dbReference type="Gene3D" id="3.40.50.2300">
    <property type="match status" value="1"/>
</dbReference>
<dbReference type="SUPFAM" id="SSF52172">
    <property type="entry name" value="CheY-like"/>
    <property type="match status" value="1"/>
</dbReference>
<dbReference type="PANTHER" id="PTHR44688:SF16">
    <property type="entry name" value="DNA-BINDING TRANSCRIPTIONAL ACTIVATOR DEVR_DOSR"/>
    <property type="match status" value="1"/>
</dbReference>
<dbReference type="PRINTS" id="PR00038">
    <property type="entry name" value="HTHLUXR"/>
</dbReference>
<dbReference type="Gene3D" id="1.10.10.10">
    <property type="entry name" value="Winged helix-like DNA-binding domain superfamily/Winged helix DNA-binding domain"/>
    <property type="match status" value="1"/>
</dbReference>
<keyword evidence="2" id="KW-0902">Two-component regulatory system</keyword>
<dbReference type="SMART" id="SM00448">
    <property type="entry name" value="REC"/>
    <property type="match status" value="1"/>
</dbReference>
<dbReference type="FunFam" id="3.40.50.2300:FF:000018">
    <property type="entry name" value="DNA-binding transcriptional regulator NtrC"/>
    <property type="match status" value="1"/>
</dbReference>
<dbReference type="EMBL" id="VDUZ01000084">
    <property type="protein sequence ID" value="TXL69411.1"/>
    <property type="molecule type" value="Genomic_DNA"/>
</dbReference>
<evidence type="ECO:0000256" key="3">
    <source>
        <dbReference type="ARBA" id="ARBA00023015"/>
    </source>
</evidence>
<dbReference type="InterPro" id="IPR001789">
    <property type="entry name" value="Sig_transdc_resp-reg_receiver"/>
</dbReference>
<accession>A0A5C8P7C5</accession>
<keyword evidence="4" id="KW-0238">DNA-binding</keyword>
<evidence type="ECO:0000256" key="2">
    <source>
        <dbReference type="ARBA" id="ARBA00023012"/>
    </source>
</evidence>
<dbReference type="AlphaFoldDB" id="A0A5C8P7C5"/>
<proteinExistence type="predicted"/>
<keyword evidence="5" id="KW-0804">Transcription</keyword>
<dbReference type="Pfam" id="PF00072">
    <property type="entry name" value="Response_reg"/>
    <property type="match status" value="1"/>
</dbReference>
<keyword evidence="1 6" id="KW-0597">Phosphoprotein</keyword>
<protein>
    <submittedName>
        <fullName evidence="9">Response regulator transcription factor</fullName>
    </submittedName>
</protein>
<evidence type="ECO:0000259" key="7">
    <source>
        <dbReference type="PROSITE" id="PS50043"/>
    </source>
</evidence>
<dbReference type="InterPro" id="IPR011006">
    <property type="entry name" value="CheY-like_superfamily"/>
</dbReference>
<dbReference type="OrthoDB" id="9782655at2"/>
<evidence type="ECO:0000313" key="10">
    <source>
        <dbReference type="Proteomes" id="UP000321638"/>
    </source>
</evidence>
<dbReference type="CDD" id="cd17537">
    <property type="entry name" value="REC_FixJ"/>
    <property type="match status" value="1"/>
</dbReference>
<reference evidence="9 10" key="1">
    <citation type="submission" date="2019-06" db="EMBL/GenBank/DDBJ databases">
        <title>New taxonomy in bacterial strain CC-CFT640, isolated from vineyard.</title>
        <authorList>
            <person name="Lin S.-Y."/>
            <person name="Tsai C.-F."/>
            <person name="Young C.-C."/>
        </authorList>
    </citation>
    <scope>NUCLEOTIDE SEQUENCE [LARGE SCALE GENOMIC DNA]</scope>
    <source>
        <strain evidence="9 10">CC-CFT640</strain>
    </source>
</reference>
<evidence type="ECO:0000256" key="4">
    <source>
        <dbReference type="ARBA" id="ARBA00023125"/>
    </source>
</evidence>
<evidence type="ECO:0000313" key="9">
    <source>
        <dbReference type="EMBL" id="TXL69411.1"/>
    </source>
</evidence>
<dbReference type="SMART" id="SM00421">
    <property type="entry name" value="HTH_LUXR"/>
    <property type="match status" value="1"/>
</dbReference>
<dbReference type="InterPro" id="IPR016032">
    <property type="entry name" value="Sig_transdc_resp-reg_C-effctor"/>
</dbReference>
<dbReference type="GO" id="GO:0003677">
    <property type="term" value="F:DNA binding"/>
    <property type="evidence" value="ECO:0007669"/>
    <property type="project" value="UniProtKB-KW"/>
</dbReference>
<dbReference type="Proteomes" id="UP000321638">
    <property type="component" value="Unassembled WGS sequence"/>
</dbReference>
<sequence>MGDGAARRRRRLRLHAADQPGGGVVSAPAATAGGDADRPIVVVIDDDASVRAALEDLLGSVGLQVRVFGSVREFLAAERVDAPGCLVLDVRMPGQSGLDFQREMSGAGIHLPVIFITGHGDIQMSVRAMKAGAIEFLAKPFRDQDLLDAIQLGIEKDRIRRRDAAALAELRDRHASLSPGESAVMARVVSGLLNKQIAAELDVSEITVKVRRGQVMRKMKARSLADLVKIAERLGIE</sequence>
<dbReference type="InterPro" id="IPR036388">
    <property type="entry name" value="WH-like_DNA-bd_sf"/>
</dbReference>
<dbReference type="PANTHER" id="PTHR44688">
    <property type="entry name" value="DNA-BINDING TRANSCRIPTIONAL ACTIVATOR DEVR_DOSR"/>
    <property type="match status" value="1"/>
</dbReference>
<feature type="domain" description="HTH luxR-type" evidence="7">
    <location>
        <begin position="170"/>
        <end position="235"/>
    </location>
</feature>
<evidence type="ECO:0000256" key="5">
    <source>
        <dbReference type="ARBA" id="ARBA00023163"/>
    </source>
</evidence>
<dbReference type="CDD" id="cd06170">
    <property type="entry name" value="LuxR_C_like"/>
    <property type="match status" value="1"/>
</dbReference>
<feature type="domain" description="Response regulatory" evidence="8">
    <location>
        <begin position="40"/>
        <end position="154"/>
    </location>
</feature>
<comment type="caution">
    <text evidence="9">The sequence shown here is derived from an EMBL/GenBank/DDBJ whole genome shotgun (WGS) entry which is preliminary data.</text>
</comment>
<gene>
    <name evidence="9" type="ORF">FHP25_39155</name>
</gene>
<evidence type="ECO:0000259" key="8">
    <source>
        <dbReference type="PROSITE" id="PS50110"/>
    </source>
</evidence>
<dbReference type="GO" id="GO:0006355">
    <property type="term" value="P:regulation of DNA-templated transcription"/>
    <property type="evidence" value="ECO:0007669"/>
    <property type="project" value="InterPro"/>
</dbReference>
<keyword evidence="10" id="KW-1185">Reference proteome</keyword>
<organism evidence="9 10">
    <name type="scientific">Vineibacter terrae</name>
    <dbReference type="NCBI Taxonomy" id="2586908"/>
    <lineage>
        <taxon>Bacteria</taxon>
        <taxon>Pseudomonadati</taxon>
        <taxon>Pseudomonadota</taxon>
        <taxon>Alphaproteobacteria</taxon>
        <taxon>Hyphomicrobiales</taxon>
        <taxon>Vineibacter</taxon>
    </lineage>
</organism>
<dbReference type="SUPFAM" id="SSF46894">
    <property type="entry name" value="C-terminal effector domain of the bipartite response regulators"/>
    <property type="match status" value="1"/>
</dbReference>
<evidence type="ECO:0000256" key="1">
    <source>
        <dbReference type="ARBA" id="ARBA00022553"/>
    </source>
</evidence>
<evidence type="ECO:0000256" key="6">
    <source>
        <dbReference type="PROSITE-ProRule" id="PRU00169"/>
    </source>
</evidence>
<dbReference type="InterPro" id="IPR000792">
    <property type="entry name" value="Tscrpt_reg_LuxR_C"/>
</dbReference>
<feature type="modified residue" description="4-aspartylphosphate" evidence="6">
    <location>
        <position position="89"/>
    </location>
</feature>
<dbReference type="GO" id="GO:0000160">
    <property type="term" value="P:phosphorelay signal transduction system"/>
    <property type="evidence" value="ECO:0007669"/>
    <property type="project" value="UniProtKB-KW"/>
</dbReference>
<dbReference type="Pfam" id="PF00196">
    <property type="entry name" value="GerE"/>
    <property type="match status" value="1"/>
</dbReference>
<name>A0A5C8P7C5_9HYPH</name>
<keyword evidence="3" id="KW-0805">Transcription regulation</keyword>